<dbReference type="Proteomes" id="UP000310108">
    <property type="component" value="Unassembled WGS sequence"/>
</dbReference>
<accession>A0A4U6X7N0</accession>
<organism evidence="2 3">
    <name type="scientific">Colletotrichum tanaceti</name>
    <dbReference type="NCBI Taxonomy" id="1306861"/>
    <lineage>
        <taxon>Eukaryota</taxon>
        <taxon>Fungi</taxon>
        <taxon>Dikarya</taxon>
        <taxon>Ascomycota</taxon>
        <taxon>Pezizomycotina</taxon>
        <taxon>Sordariomycetes</taxon>
        <taxon>Hypocreomycetidae</taxon>
        <taxon>Glomerellales</taxon>
        <taxon>Glomerellaceae</taxon>
        <taxon>Colletotrichum</taxon>
        <taxon>Colletotrichum destructivum species complex</taxon>
    </lineage>
</organism>
<evidence type="ECO:0000256" key="1">
    <source>
        <dbReference type="SAM" id="MobiDB-lite"/>
    </source>
</evidence>
<dbReference type="AlphaFoldDB" id="A0A4U6X7N0"/>
<gene>
    <name evidence="2" type="ORF">CTA1_12722</name>
</gene>
<keyword evidence="3" id="KW-1185">Reference proteome</keyword>
<reference evidence="2 3" key="1">
    <citation type="journal article" date="2019" name="PLoS ONE">
        <title>Comparative genome analysis indicates high evolutionary potential of pathogenicity genes in Colletotrichum tanaceti.</title>
        <authorList>
            <person name="Lelwala R.V."/>
            <person name="Korhonen P.K."/>
            <person name="Young N.D."/>
            <person name="Scott J.B."/>
            <person name="Ades P.A."/>
            <person name="Gasser R.B."/>
            <person name="Taylor P.W.J."/>
        </authorList>
    </citation>
    <scope>NUCLEOTIDE SEQUENCE [LARGE SCALE GENOMIC DNA]</scope>
    <source>
        <strain evidence="2">BRIP57314</strain>
    </source>
</reference>
<protein>
    <submittedName>
        <fullName evidence="2">Uncharacterized protein</fullName>
    </submittedName>
</protein>
<feature type="region of interest" description="Disordered" evidence="1">
    <location>
        <begin position="114"/>
        <end position="138"/>
    </location>
</feature>
<sequence>MPTHTPPPLSCLKDQDDTVVARGDDPLPRLPLHETQHAAALAVAAVAPPLLDQAGVLRAQVPPPHDAVHAARRQQPRVPDELDLDHAELLVRAGEAPPHGEPPARVEHGHAAVHGPGRQQRRHLARSAAHGRREAQRLDAVRRRLQRRQDLPARRHVRARLALAAPPRLRAAREPRQADDADGAARAADGHQGALGVHGDAVQPALDLEALVVARQGHRCLAVAVDEALGRRLAPHVPHVQARVLGHGAQQVAVGRPGAGGDGRLVQPVGLDELQGVGRVAPGRVGDVDGVDPDRVVAGAEGDGVGVARRGAGGDPVDLGHLLGLGDELDLHRGGLGGRGVDAHGAAVHAAGDEEVAVRLGEGDGIDRVRVAIDGVDALEPGALLLRVVARVGGGKDGARGGGGGGQEVALAGGVVRVALGAAGGDQSRVDGVLSDGEDGVLVEVEVGDGVVLEVDLLVAVVLVVRVHRHILVVDVDLLADLVGLEHLGLRLVAVILGDVGVVVFGSGHFDCCLWVSLGFQR</sequence>
<comment type="caution">
    <text evidence="2">The sequence shown here is derived from an EMBL/GenBank/DDBJ whole genome shotgun (WGS) entry which is preliminary data.</text>
</comment>
<proteinExistence type="predicted"/>
<name>A0A4U6X7N0_9PEZI</name>
<feature type="region of interest" description="Disordered" evidence="1">
    <location>
        <begin position="168"/>
        <end position="190"/>
    </location>
</feature>
<feature type="region of interest" description="Disordered" evidence="1">
    <location>
        <begin position="1"/>
        <end position="27"/>
    </location>
</feature>
<dbReference type="EMBL" id="PJEX01000301">
    <property type="protein sequence ID" value="TKW51492.1"/>
    <property type="molecule type" value="Genomic_DNA"/>
</dbReference>
<evidence type="ECO:0000313" key="3">
    <source>
        <dbReference type="Proteomes" id="UP000310108"/>
    </source>
</evidence>
<evidence type="ECO:0000313" key="2">
    <source>
        <dbReference type="EMBL" id="TKW51492.1"/>
    </source>
</evidence>